<keyword evidence="2" id="KW-1185">Reference proteome</keyword>
<gene>
    <name evidence="1" type="ORF">MA16_Dca005556</name>
</gene>
<protein>
    <recommendedName>
        <fullName evidence="3">UspA domain-containing protein</fullName>
    </recommendedName>
</protein>
<organism evidence="1 2">
    <name type="scientific">Dendrobium catenatum</name>
    <dbReference type="NCBI Taxonomy" id="906689"/>
    <lineage>
        <taxon>Eukaryota</taxon>
        <taxon>Viridiplantae</taxon>
        <taxon>Streptophyta</taxon>
        <taxon>Embryophyta</taxon>
        <taxon>Tracheophyta</taxon>
        <taxon>Spermatophyta</taxon>
        <taxon>Magnoliopsida</taxon>
        <taxon>Liliopsida</taxon>
        <taxon>Asparagales</taxon>
        <taxon>Orchidaceae</taxon>
        <taxon>Epidendroideae</taxon>
        <taxon>Malaxideae</taxon>
        <taxon>Dendrobiinae</taxon>
        <taxon>Dendrobium</taxon>
    </lineage>
</organism>
<name>A0A2I0WPY1_9ASPA</name>
<sequence length="178" mass="19761">MAGDGARGVMHHGELILKDVLDDGLRRHKEQANEVITGGLWSISVPLQLSLLWSELMGDRSPVSEICPTAVAIDKDKNSQHAVKWAVDHLIKTRIVVLIHVRSKSSSRFGLLGIGIRDLGSNLRFQISFCNGIGKKSWQERIEAVEGLVSRRDIEELGKFYYFLNQGCDLGIELANIA</sequence>
<accession>A0A2I0WPY1</accession>
<reference evidence="1 2" key="1">
    <citation type="journal article" date="2016" name="Sci. Rep.">
        <title>The Dendrobium catenatum Lindl. genome sequence provides insights into polysaccharide synthase, floral development and adaptive evolution.</title>
        <authorList>
            <person name="Zhang G.Q."/>
            <person name="Xu Q."/>
            <person name="Bian C."/>
            <person name="Tsai W.C."/>
            <person name="Yeh C.M."/>
            <person name="Liu K.W."/>
            <person name="Yoshida K."/>
            <person name="Zhang L.S."/>
            <person name="Chang S.B."/>
            <person name="Chen F."/>
            <person name="Shi Y."/>
            <person name="Su Y.Y."/>
            <person name="Zhang Y.Q."/>
            <person name="Chen L.J."/>
            <person name="Yin Y."/>
            <person name="Lin M."/>
            <person name="Huang H."/>
            <person name="Deng H."/>
            <person name="Wang Z.W."/>
            <person name="Zhu S.L."/>
            <person name="Zhao X."/>
            <person name="Deng C."/>
            <person name="Niu S.C."/>
            <person name="Huang J."/>
            <person name="Wang M."/>
            <person name="Liu G.H."/>
            <person name="Yang H.J."/>
            <person name="Xiao X.J."/>
            <person name="Hsiao Y.Y."/>
            <person name="Wu W.L."/>
            <person name="Chen Y.Y."/>
            <person name="Mitsuda N."/>
            <person name="Ohme-Takagi M."/>
            <person name="Luo Y.B."/>
            <person name="Van de Peer Y."/>
            <person name="Liu Z.J."/>
        </authorList>
    </citation>
    <scope>NUCLEOTIDE SEQUENCE [LARGE SCALE GENOMIC DNA]</scope>
    <source>
        <tissue evidence="1">The whole plant</tissue>
    </source>
</reference>
<reference evidence="1 2" key="2">
    <citation type="journal article" date="2017" name="Nature">
        <title>The Apostasia genome and the evolution of orchids.</title>
        <authorList>
            <person name="Zhang G.Q."/>
            <person name="Liu K.W."/>
            <person name="Li Z."/>
            <person name="Lohaus R."/>
            <person name="Hsiao Y.Y."/>
            <person name="Niu S.C."/>
            <person name="Wang J.Y."/>
            <person name="Lin Y.C."/>
            <person name="Xu Q."/>
            <person name="Chen L.J."/>
            <person name="Yoshida K."/>
            <person name="Fujiwara S."/>
            <person name="Wang Z.W."/>
            <person name="Zhang Y.Q."/>
            <person name="Mitsuda N."/>
            <person name="Wang M."/>
            <person name="Liu G.H."/>
            <person name="Pecoraro L."/>
            <person name="Huang H.X."/>
            <person name="Xiao X.J."/>
            <person name="Lin M."/>
            <person name="Wu X.Y."/>
            <person name="Wu W.L."/>
            <person name="Chen Y.Y."/>
            <person name="Chang S.B."/>
            <person name="Sakamoto S."/>
            <person name="Ohme-Takagi M."/>
            <person name="Yagi M."/>
            <person name="Zeng S.J."/>
            <person name="Shen C.Y."/>
            <person name="Yeh C.M."/>
            <person name="Luo Y.B."/>
            <person name="Tsai W.C."/>
            <person name="Van de Peer Y."/>
            <person name="Liu Z.J."/>
        </authorList>
    </citation>
    <scope>NUCLEOTIDE SEQUENCE [LARGE SCALE GENOMIC DNA]</scope>
    <source>
        <tissue evidence="1">The whole plant</tissue>
    </source>
</reference>
<dbReference type="AlphaFoldDB" id="A0A2I0WPY1"/>
<proteinExistence type="predicted"/>
<evidence type="ECO:0000313" key="1">
    <source>
        <dbReference type="EMBL" id="PKU77724.1"/>
    </source>
</evidence>
<dbReference type="Proteomes" id="UP000233837">
    <property type="component" value="Unassembled WGS sequence"/>
</dbReference>
<evidence type="ECO:0000313" key="2">
    <source>
        <dbReference type="Proteomes" id="UP000233837"/>
    </source>
</evidence>
<dbReference type="EMBL" id="KZ502486">
    <property type="protein sequence ID" value="PKU77724.1"/>
    <property type="molecule type" value="Genomic_DNA"/>
</dbReference>
<evidence type="ECO:0008006" key="3">
    <source>
        <dbReference type="Google" id="ProtNLM"/>
    </source>
</evidence>